<dbReference type="InterPro" id="IPR003825">
    <property type="entry name" value="Colicin-V_CvpA"/>
</dbReference>
<name>A0ABW9ZE80_9FLAO</name>
<keyword evidence="3 5" id="KW-1133">Transmembrane helix</keyword>
<proteinExistence type="predicted"/>
<accession>A0ABW9ZE80</accession>
<protein>
    <submittedName>
        <fullName evidence="6">CvpA family protein</fullName>
    </submittedName>
</protein>
<dbReference type="Proteomes" id="UP000798602">
    <property type="component" value="Unassembled WGS sequence"/>
</dbReference>
<dbReference type="Pfam" id="PF02674">
    <property type="entry name" value="Colicin_V"/>
    <property type="match status" value="1"/>
</dbReference>
<evidence type="ECO:0000256" key="3">
    <source>
        <dbReference type="ARBA" id="ARBA00022989"/>
    </source>
</evidence>
<comment type="caution">
    <text evidence="6">The sequence shown here is derived from an EMBL/GenBank/DDBJ whole genome shotgun (WGS) entry which is preliminary data.</text>
</comment>
<evidence type="ECO:0000313" key="7">
    <source>
        <dbReference type="Proteomes" id="UP000798602"/>
    </source>
</evidence>
<evidence type="ECO:0000313" key="6">
    <source>
        <dbReference type="EMBL" id="NBL65415.1"/>
    </source>
</evidence>
<dbReference type="PANTHER" id="PTHR37306:SF1">
    <property type="entry name" value="COLICIN V PRODUCTION PROTEIN"/>
    <property type="match status" value="1"/>
</dbReference>
<keyword evidence="2 5" id="KW-0812">Transmembrane</keyword>
<dbReference type="RefSeq" id="WP_166537239.1">
    <property type="nucleotide sequence ID" value="NZ_JAABLM010000010.1"/>
</dbReference>
<dbReference type="EMBL" id="JAABLM010000010">
    <property type="protein sequence ID" value="NBL65415.1"/>
    <property type="molecule type" value="Genomic_DNA"/>
</dbReference>
<sequence>MGFLDIVLGIILAYGAIRGLFNGFFVEVASFFSLLLGLYVAIKFSFFTAEILSDWFSWNPKNIAIWAFIITFILVVLGVSLLGKFFTSIASLASLGLVNKIAGAIFGVLKMCVILSFVLTLFAKINSTNVIAKQETLDNSLFYNPILKVSEIVYPVFQEWFDALKNEEITT</sequence>
<keyword evidence="7" id="KW-1185">Reference proteome</keyword>
<evidence type="ECO:0000256" key="2">
    <source>
        <dbReference type="ARBA" id="ARBA00022692"/>
    </source>
</evidence>
<evidence type="ECO:0000256" key="5">
    <source>
        <dbReference type="SAM" id="Phobius"/>
    </source>
</evidence>
<reference evidence="7" key="1">
    <citation type="submission" date="2020-01" db="EMBL/GenBank/DDBJ databases">
        <title>Sphingomonas sp. strain CSW-10.</title>
        <authorList>
            <person name="Chen W.-M."/>
        </authorList>
    </citation>
    <scope>NUCLEOTIDE SEQUENCE [LARGE SCALE GENOMIC DNA]</scope>
    <source>
        <strain evidence="7">NST-5</strain>
    </source>
</reference>
<dbReference type="PANTHER" id="PTHR37306">
    <property type="entry name" value="COLICIN V PRODUCTION PROTEIN"/>
    <property type="match status" value="1"/>
</dbReference>
<feature type="transmembrane region" description="Helical" evidence="5">
    <location>
        <begin position="101"/>
        <end position="123"/>
    </location>
</feature>
<evidence type="ECO:0000256" key="4">
    <source>
        <dbReference type="ARBA" id="ARBA00023136"/>
    </source>
</evidence>
<gene>
    <name evidence="6" type="ORF">GV828_09415</name>
</gene>
<organism evidence="6 7">
    <name type="scientific">Flavobacterium ichthyis</name>
    <dbReference type="NCBI Taxonomy" id="2698827"/>
    <lineage>
        <taxon>Bacteria</taxon>
        <taxon>Pseudomonadati</taxon>
        <taxon>Bacteroidota</taxon>
        <taxon>Flavobacteriia</taxon>
        <taxon>Flavobacteriales</taxon>
        <taxon>Flavobacteriaceae</taxon>
        <taxon>Flavobacterium</taxon>
    </lineage>
</organism>
<evidence type="ECO:0000256" key="1">
    <source>
        <dbReference type="ARBA" id="ARBA00004141"/>
    </source>
</evidence>
<feature type="transmembrane region" description="Helical" evidence="5">
    <location>
        <begin position="63"/>
        <end position="81"/>
    </location>
</feature>
<feature type="transmembrane region" description="Helical" evidence="5">
    <location>
        <begin position="20"/>
        <end position="42"/>
    </location>
</feature>
<keyword evidence="4 5" id="KW-0472">Membrane</keyword>
<comment type="subcellular location">
    <subcellularLocation>
        <location evidence="1">Membrane</location>
        <topology evidence="1">Multi-pass membrane protein</topology>
    </subcellularLocation>
</comment>